<feature type="domain" description="Fimbrial-type adhesion" evidence="2">
    <location>
        <begin position="23"/>
        <end position="178"/>
    </location>
</feature>
<organism evidence="3 4">
    <name type="scientific">Arsenophonus apicola</name>
    <dbReference type="NCBI Taxonomy" id="2879119"/>
    <lineage>
        <taxon>Bacteria</taxon>
        <taxon>Pseudomonadati</taxon>
        <taxon>Pseudomonadota</taxon>
        <taxon>Gammaproteobacteria</taxon>
        <taxon>Enterobacterales</taxon>
        <taxon>Morganellaceae</taxon>
        <taxon>Arsenophonus</taxon>
    </lineage>
</organism>
<dbReference type="Gene3D" id="2.60.40.1090">
    <property type="entry name" value="Fimbrial-type adhesion domain"/>
    <property type="match status" value="1"/>
</dbReference>
<evidence type="ECO:0000313" key="3">
    <source>
        <dbReference type="EMBL" id="WGO83336.1"/>
    </source>
</evidence>
<dbReference type="PANTHER" id="PTHR33420">
    <property type="entry name" value="FIMBRIAL SUBUNIT ELFA-RELATED"/>
    <property type="match status" value="1"/>
</dbReference>
<proteinExistence type="predicted"/>
<dbReference type="InterPro" id="IPR036937">
    <property type="entry name" value="Adhesion_dom_fimbrial_sf"/>
</dbReference>
<dbReference type="RefSeq" id="WP_280937970.1">
    <property type="nucleotide sequence ID" value="NZ_CP123759.1"/>
</dbReference>
<gene>
    <name evidence="3" type="ORF">QG404_13505</name>
</gene>
<dbReference type="Pfam" id="PF00419">
    <property type="entry name" value="Fimbrial"/>
    <property type="match status" value="1"/>
</dbReference>
<dbReference type="InterPro" id="IPR000259">
    <property type="entry name" value="Adhesion_dom_fimbrial"/>
</dbReference>
<accession>A0ABY8P2Y8</accession>
<dbReference type="EMBL" id="CP123759">
    <property type="protein sequence ID" value="WGO83336.1"/>
    <property type="molecule type" value="Genomic_DNA"/>
</dbReference>
<evidence type="ECO:0000256" key="1">
    <source>
        <dbReference type="SAM" id="SignalP"/>
    </source>
</evidence>
<keyword evidence="4" id="KW-1185">Reference proteome</keyword>
<name>A0ABY8P2Y8_9GAMM</name>
<dbReference type="InterPro" id="IPR050263">
    <property type="entry name" value="Bact_Fimbrial_Adh_Pro"/>
</dbReference>
<evidence type="ECO:0000313" key="4">
    <source>
        <dbReference type="Proteomes" id="UP001231859"/>
    </source>
</evidence>
<evidence type="ECO:0000259" key="2">
    <source>
        <dbReference type="Pfam" id="PF00419"/>
    </source>
</evidence>
<feature type="chain" id="PRO_5047273910" evidence="1">
    <location>
        <begin position="20"/>
        <end position="179"/>
    </location>
</feature>
<protein>
    <submittedName>
        <fullName evidence="3">Fimbrial protein</fullName>
    </submittedName>
</protein>
<dbReference type="PANTHER" id="PTHR33420:SF10">
    <property type="entry name" value="FIMBRIAE MAJOR SUBUNIT"/>
    <property type="match status" value="1"/>
</dbReference>
<dbReference type="SUPFAM" id="SSF49401">
    <property type="entry name" value="Bacterial adhesins"/>
    <property type="match status" value="1"/>
</dbReference>
<keyword evidence="1" id="KW-0732">Signal</keyword>
<sequence>MKFPLVLLVISVIPVAANAAPTITFQGEVSAQTCETEVNKETNSIVLLPNVSVTQLSTSGSTAGLTPFTVTIKNCTAPTSGNIDIKTKFLGHNVTTAGNLANLVTSADNGAENVAIQITTNESGTTPVVLNGVTSVPGLVLKKDETTASHTFGVQYISENGNAKAGQVKAMVEYTVGYL</sequence>
<dbReference type="Proteomes" id="UP001231859">
    <property type="component" value="Chromosome"/>
</dbReference>
<reference evidence="3 4" key="1">
    <citation type="submission" date="2023-04" db="EMBL/GenBank/DDBJ databases">
        <title>Genome dynamics across the evolutionary transition to endosymbiosis.</title>
        <authorList>
            <person name="Siozios S."/>
            <person name="Nadal-Jimenez P."/>
            <person name="Azagi T."/>
            <person name="Sprong H."/>
            <person name="Frost C.L."/>
            <person name="Parratt S.R."/>
            <person name="Taylor G."/>
            <person name="Brettell L."/>
            <person name="Lew K.C."/>
            <person name="Croft L."/>
            <person name="King K.C."/>
            <person name="Brockhurst M.A."/>
            <person name="Hypsa V."/>
            <person name="Novakova E."/>
            <person name="Darby A.C."/>
            <person name="Hurst G.D.D."/>
        </authorList>
    </citation>
    <scope>NUCLEOTIDE SEQUENCE [LARGE SCALE GENOMIC DNA]</scope>
    <source>
        <strain evidence="4">aApi_AU</strain>
    </source>
</reference>
<dbReference type="InterPro" id="IPR008966">
    <property type="entry name" value="Adhesion_dom_sf"/>
</dbReference>
<feature type="signal peptide" evidence="1">
    <location>
        <begin position="1"/>
        <end position="19"/>
    </location>
</feature>